<dbReference type="AlphaFoldDB" id="A0A0A9BLH8"/>
<sequence>MLFNMCKGGLRFSPLICFTTLL</sequence>
<evidence type="ECO:0000313" key="1">
    <source>
        <dbReference type="EMBL" id="JAD60087.1"/>
    </source>
</evidence>
<organism evidence="1">
    <name type="scientific">Arundo donax</name>
    <name type="common">Giant reed</name>
    <name type="synonym">Donax arundinaceus</name>
    <dbReference type="NCBI Taxonomy" id="35708"/>
    <lineage>
        <taxon>Eukaryota</taxon>
        <taxon>Viridiplantae</taxon>
        <taxon>Streptophyta</taxon>
        <taxon>Embryophyta</taxon>
        <taxon>Tracheophyta</taxon>
        <taxon>Spermatophyta</taxon>
        <taxon>Magnoliopsida</taxon>
        <taxon>Liliopsida</taxon>
        <taxon>Poales</taxon>
        <taxon>Poaceae</taxon>
        <taxon>PACMAD clade</taxon>
        <taxon>Arundinoideae</taxon>
        <taxon>Arundineae</taxon>
        <taxon>Arundo</taxon>
    </lineage>
</organism>
<reference evidence="1" key="1">
    <citation type="submission" date="2014-09" db="EMBL/GenBank/DDBJ databases">
        <authorList>
            <person name="Magalhaes I.L.F."/>
            <person name="Oliveira U."/>
            <person name="Santos F.R."/>
            <person name="Vidigal T.H.D.A."/>
            <person name="Brescovit A.D."/>
            <person name="Santos A.J."/>
        </authorList>
    </citation>
    <scope>NUCLEOTIDE SEQUENCE</scope>
    <source>
        <tissue evidence="1">Shoot tissue taken approximately 20 cm above the soil surface</tissue>
    </source>
</reference>
<accession>A0A0A9BLH8</accession>
<reference evidence="1" key="2">
    <citation type="journal article" date="2015" name="Data Brief">
        <title>Shoot transcriptome of the giant reed, Arundo donax.</title>
        <authorList>
            <person name="Barrero R.A."/>
            <person name="Guerrero F.D."/>
            <person name="Moolhuijzen P."/>
            <person name="Goolsby J.A."/>
            <person name="Tidwell J."/>
            <person name="Bellgard S.E."/>
            <person name="Bellgard M.I."/>
        </authorList>
    </citation>
    <scope>NUCLEOTIDE SEQUENCE</scope>
    <source>
        <tissue evidence="1">Shoot tissue taken approximately 20 cm above the soil surface</tissue>
    </source>
</reference>
<proteinExistence type="predicted"/>
<name>A0A0A9BLH8_ARUDO</name>
<dbReference type="EMBL" id="GBRH01237808">
    <property type="protein sequence ID" value="JAD60087.1"/>
    <property type="molecule type" value="Transcribed_RNA"/>
</dbReference>
<protein>
    <submittedName>
        <fullName evidence="1">Uncharacterized protein</fullName>
    </submittedName>
</protein>